<evidence type="ECO:0008006" key="3">
    <source>
        <dbReference type="Google" id="ProtNLM"/>
    </source>
</evidence>
<gene>
    <name evidence="1" type="ORF">SAMN02745117_00431</name>
</gene>
<evidence type="ECO:0000313" key="2">
    <source>
        <dbReference type="Proteomes" id="UP000184327"/>
    </source>
</evidence>
<dbReference type="STRING" id="1122156.SAMN02745117_00431"/>
<keyword evidence="2" id="KW-1185">Reference proteome</keyword>
<dbReference type="Gene3D" id="1.10.150.20">
    <property type="entry name" value="5' to 3' exonuclease, C-terminal subdomain"/>
    <property type="match status" value="1"/>
</dbReference>
<dbReference type="EMBL" id="FQUZ01000003">
    <property type="protein sequence ID" value="SHE51582.1"/>
    <property type="molecule type" value="Genomic_DNA"/>
</dbReference>
<dbReference type="AlphaFoldDB" id="A0A1M4U4D6"/>
<organism evidence="1 2">
    <name type="scientific">Lampropedia hyalina DSM 16112</name>
    <dbReference type="NCBI Taxonomy" id="1122156"/>
    <lineage>
        <taxon>Bacteria</taxon>
        <taxon>Pseudomonadati</taxon>
        <taxon>Pseudomonadota</taxon>
        <taxon>Betaproteobacteria</taxon>
        <taxon>Burkholderiales</taxon>
        <taxon>Comamonadaceae</taxon>
        <taxon>Lampropedia</taxon>
    </lineage>
</organism>
<evidence type="ECO:0000313" key="1">
    <source>
        <dbReference type="EMBL" id="SHE51582.1"/>
    </source>
</evidence>
<sequence length="81" mass="8798">MGFPADERAQLLRIKGVGEGVVLRLEQLGFTSLHSLREADAREVVLRIAEHTCSTCWKNSPKARAAIEDIIALAQAHSASS</sequence>
<protein>
    <recommendedName>
        <fullName evidence="3">Pathogenicity locus</fullName>
    </recommendedName>
</protein>
<proteinExistence type="predicted"/>
<accession>A0A1M4U4D6</accession>
<dbReference type="OrthoDB" id="4467269at2"/>
<reference evidence="1 2" key="1">
    <citation type="submission" date="2016-11" db="EMBL/GenBank/DDBJ databases">
        <authorList>
            <person name="Jaros S."/>
            <person name="Januszkiewicz K."/>
            <person name="Wedrychowicz H."/>
        </authorList>
    </citation>
    <scope>NUCLEOTIDE SEQUENCE [LARGE SCALE GENOMIC DNA]</scope>
    <source>
        <strain evidence="1 2">DSM 16112</strain>
    </source>
</reference>
<name>A0A1M4U4D6_9BURK</name>
<dbReference type="RefSeq" id="WP_073354222.1">
    <property type="nucleotide sequence ID" value="NZ_FQUZ01000003.1"/>
</dbReference>
<dbReference type="Proteomes" id="UP000184327">
    <property type="component" value="Unassembled WGS sequence"/>
</dbReference>